<proteinExistence type="predicted"/>
<dbReference type="SUPFAM" id="SSF46565">
    <property type="entry name" value="Chaperone J-domain"/>
    <property type="match status" value="1"/>
</dbReference>
<gene>
    <name evidence="2" type="ORF">HWQ62_00368</name>
</gene>
<organism evidence="2">
    <name type="scientific">Pyramimonas orientalis virus</name>
    <name type="common">PoV01</name>
    <dbReference type="NCBI Taxonomy" id="455367"/>
    <lineage>
        <taxon>Viruses</taxon>
        <taxon>Varidnaviria</taxon>
        <taxon>Bamfordvirae</taxon>
        <taxon>Nucleocytoviricota</taxon>
        <taxon>Megaviricetes</taxon>
        <taxon>Imitervirales</taxon>
        <taxon>Allomimiviridae</taxon>
        <taxon>Heliosvirus</taxon>
        <taxon>Heliosvirus raunefjordenense</taxon>
    </lineage>
</organism>
<dbReference type="EMBL" id="MT663538">
    <property type="protein sequence ID" value="QOI90503.1"/>
    <property type="molecule type" value="Genomic_DNA"/>
</dbReference>
<dbReference type="PROSITE" id="PS50076">
    <property type="entry name" value="DNAJ_2"/>
    <property type="match status" value="1"/>
</dbReference>
<dbReference type="InterPro" id="IPR001623">
    <property type="entry name" value="DnaJ_domain"/>
</dbReference>
<protein>
    <recommendedName>
        <fullName evidence="1">J domain-containing protein</fullName>
    </recommendedName>
</protein>
<dbReference type="Gene3D" id="1.10.287.110">
    <property type="entry name" value="DnaJ domain"/>
    <property type="match status" value="1"/>
</dbReference>
<dbReference type="Pfam" id="PF00226">
    <property type="entry name" value="DnaJ"/>
    <property type="match status" value="1"/>
</dbReference>
<sequence>MDEDYEMLGVSPSASLEDIQEAYRKALNDNHPNRNGTFDGERVNKLKAANKRIIEKIKAGAKKTIMNEKKYDHNIAHTNLNVGICPTMNQMCDNLDWKLANYASTSNTTPYYSKLAYFVKRDGKVYKKLQENINGNLREYEECSIDNTNLNIF</sequence>
<evidence type="ECO:0000313" key="2">
    <source>
        <dbReference type="EMBL" id="QOI90503.1"/>
    </source>
</evidence>
<dbReference type="InterPro" id="IPR036869">
    <property type="entry name" value="J_dom_sf"/>
</dbReference>
<organismHost>
    <name type="scientific">Pyramimonas plurioculata</name>
    <dbReference type="NCBI Taxonomy" id="36893"/>
</organismHost>
<dbReference type="CDD" id="cd06257">
    <property type="entry name" value="DnaJ"/>
    <property type="match status" value="1"/>
</dbReference>
<feature type="domain" description="J" evidence="1">
    <location>
        <begin position="3"/>
        <end position="70"/>
    </location>
</feature>
<reference evidence="2" key="1">
    <citation type="submission" date="2020-06" db="EMBL/GenBank/DDBJ databases">
        <title>Lateral gene transfer of anion-conducting channel rhodopsins between green algae and giant viruses.</title>
        <authorList>
            <person name="Rozenberg A."/>
            <person name="Oppermann J."/>
            <person name="Wietek J."/>
            <person name="Fernandez Lahore R.G."/>
            <person name="Sandaa R.-A."/>
            <person name="Bratbak G."/>
            <person name="Hegemann P."/>
            <person name="Beja O."/>
        </authorList>
    </citation>
    <scope>NUCLEOTIDE SEQUENCE</scope>
    <source>
        <strain evidence="2">01B</strain>
    </source>
</reference>
<accession>A0A7M3UP42</accession>
<dbReference type="PRINTS" id="PR00625">
    <property type="entry name" value="JDOMAIN"/>
</dbReference>
<dbReference type="SMART" id="SM00271">
    <property type="entry name" value="DnaJ"/>
    <property type="match status" value="1"/>
</dbReference>
<name>A0A7M3UP42_POV01</name>
<evidence type="ECO:0000259" key="1">
    <source>
        <dbReference type="PROSITE" id="PS50076"/>
    </source>
</evidence>